<name>A0AA41QRH6_9HYPH</name>
<evidence type="ECO:0000313" key="2">
    <source>
        <dbReference type="EMBL" id="MCI0129469.1"/>
    </source>
</evidence>
<keyword evidence="3" id="KW-1185">Reference proteome</keyword>
<dbReference type="EMBL" id="JALAZD010000005">
    <property type="protein sequence ID" value="MCI0129469.1"/>
    <property type="molecule type" value="Genomic_DNA"/>
</dbReference>
<keyword evidence="1" id="KW-1133">Transmembrane helix</keyword>
<dbReference type="AlphaFoldDB" id="A0AA41QRH6"/>
<feature type="transmembrane region" description="Helical" evidence="1">
    <location>
        <begin position="97"/>
        <end position="120"/>
    </location>
</feature>
<dbReference type="RefSeq" id="WP_281737342.1">
    <property type="nucleotide sequence ID" value="NZ_JALAZD010000005.1"/>
</dbReference>
<reference evidence="2" key="1">
    <citation type="submission" date="2022-03" db="EMBL/GenBank/DDBJ databases">
        <title>The complete genome sequence of a Methyloterrigena soli.</title>
        <authorList>
            <person name="Zi Z."/>
        </authorList>
    </citation>
    <scope>NUCLEOTIDE SEQUENCE</scope>
    <source>
        <strain evidence="2">M48</strain>
    </source>
</reference>
<sequence length="134" mass="14855">MDVGRSLAAEGVETAATIEALSLKTNVVSRFPTQEAIPEYDLTYLYFDGSGRAWGATRRMSFPYLPAPKVGGTLYVRYLPSRPEVHELSRGTVASSAMSVLLIAVLSTAFGIAVLAYLLWQLVLRRRLERLFQE</sequence>
<protein>
    <submittedName>
        <fullName evidence="2">DUF3592 domain-containing protein</fullName>
    </submittedName>
</protein>
<keyword evidence="1" id="KW-0812">Transmembrane</keyword>
<keyword evidence="1" id="KW-0472">Membrane</keyword>
<dbReference type="Proteomes" id="UP001156140">
    <property type="component" value="Unassembled WGS sequence"/>
</dbReference>
<evidence type="ECO:0000256" key="1">
    <source>
        <dbReference type="SAM" id="Phobius"/>
    </source>
</evidence>
<evidence type="ECO:0000313" key="3">
    <source>
        <dbReference type="Proteomes" id="UP001156140"/>
    </source>
</evidence>
<proteinExistence type="predicted"/>
<organism evidence="2 3">
    <name type="scientific">Paradevosia shaoguanensis</name>
    <dbReference type="NCBI Taxonomy" id="1335043"/>
    <lineage>
        <taxon>Bacteria</taxon>
        <taxon>Pseudomonadati</taxon>
        <taxon>Pseudomonadota</taxon>
        <taxon>Alphaproteobacteria</taxon>
        <taxon>Hyphomicrobiales</taxon>
        <taxon>Devosiaceae</taxon>
        <taxon>Paradevosia</taxon>
    </lineage>
</organism>
<comment type="caution">
    <text evidence="2">The sequence shown here is derived from an EMBL/GenBank/DDBJ whole genome shotgun (WGS) entry which is preliminary data.</text>
</comment>
<accession>A0AA41QRH6</accession>
<gene>
    <name evidence="2" type="ORF">ML536_21755</name>
</gene>